<name>A0ABP9TDB3_9ACTN</name>
<accession>A0ABP9TDB3</accession>
<gene>
    <name evidence="2" type="ORF">GCM10023323_71500</name>
</gene>
<dbReference type="EMBL" id="BAABJR010000028">
    <property type="protein sequence ID" value="GAA5216844.1"/>
    <property type="molecule type" value="Genomic_DNA"/>
</dbReference>
<evidence type="ECO:0000313" key="2">
    <source>
        <dbReference type="EMBL" id="GAA5216844.1"/>
    </source>
</evidence>
<evidence type="ECO:0000313" key="3">
    <source>
        <dbReference type="Proteomes" id="UP001499878"/>
    </source>
</evidence>
<evidence type="ECO:0008006" key="4">
    <source>
        <dbReference type="Google" id="ProtNLM"/>
    </source>
</evidence>
<feature type="region of interest" description="Disordered" evidence="1">
    <location>
        <begin position="92"/>
        <end position="111"/>
    </location>
</feature>
<organism evidence="2 3">
    <name type="scientific">Streptomyces thinghirensis</name>
    <dbReference type="NCBI Taxonomy" id="551547"/>
    <lineage>
        <taxon>Bacteria</taxon>
        <taxon>Bacillati</taxon>
        <taxon>Actinomycetota</taxon>
        <taxon>Actinomycetes</taxon>
        <taxon>Kitasatosporales</taxon>
        <taxon>Streptomycetaceae</taxon>
        <taxon>Streptomyces</taxon>
    </lineage>
</organism>
<evidence type="ECO:0000256" key="1">
    <source>
        <dbReference type="SAM" id="MobiDB-lite"/>
    </source>
</evidence>
<dbReference type="RefSeq" id="WP_345637764.1">
    <property type="nucleotide sequence ID" value="NZ_BAABJR010000028.1"/>
</dbReference>
<comment type="caution">
    <text evidence="2">The sequence shown here is derived from an EMBL/GenBank/DDBJ whole genome shotgun (WGS) entry which is preliminary data.</text>
</comment>
<protein>
    <recommendedName>
        <fullName evidence="4">DNA-binding protein</fullName>
    </recommendedName>
</protein>
<feature type="compositionally biased region" description="Basic residues" evidence="1">
    <location>
        <begin position="92"/>
        <end position="101"/>
    </location>
</feature>
<sequence>MHQEVHPPRVPARSQRRRCGLARPEYQGRHGELVTLADGARLVGVSKSAISNWQKRHANFPRLVLLTGSLHKRTKWVVATELVDFARLQRARKPKTGRKSPQRPGAQIAAEKAAHYEEVVRTLTEREKRQAQALARTRAAKRAAGERLAEARARLTAEIDAVARLGTQKDHRTTTTEKEHRP</sequence>
<proteinExistence type="predicted"/>
<dbReference type="Proteomes" id="UP001499878">
    <property type="component" value="Unassembled WGS sequence"/>
</dbReference>
<reference evidence="3" key="1">
    <citation type="journal article" date="2019" name="Int. J. Syst. Evol. Microbiol.">
        <title>The Global Catalogue of Microorganisms (GCM) 10K type strain sequencing project: providing services to taxonomists for standard genome sequencing and annotation.</title>
        <authorList>
            <consortium name="The Broad Institute Genomics Platform"/>
            <consortium name="The Broad Institute Genome Sequencing Center for Infectious Disease"/>
            <person name="Wu L."/>
            <person name="Ma J."/>
        </authorList>
    </citation>
    <scope>NUCLEOTIDE SEQUENCE [LARGE SCALE GENOMIC DNA]</scope>
    <source>
        <strain evidence="3">JCM 18306</strain>
    </source>
</reference>
<keyword evidence="3" id="KW-1185">Reference proteome</keyword>